<dbReference type="AlphaFoldDB" id="A0A5R9GJC9"/>
<dbReference type="OrthoDB" id="2155647at2"/>
<name>A0A5R9GJC9_9BACL</name>
<accession>A0A5R9GJC9</accession>
<gene>
    <name evidence="1" type="ORF">FE782_14580</name>
</gene>
<evidence type="ECO:0000313" key="2">
    <source>
        <dbReference type="Proteomes" id="UP000309676"/>
    </source>
</evidence>
<protein>
    <submittedName>
        <fullName evidence="1">Uncharacterized protein</fullName>
    </submittedName>
</protein>
<reference evidence="1 2" key="1">
    <citation type="submission" date="2019-05" db="EMBL/GenBank/DDBJ databases">
        <authorList>
            <person name="Narsing Rao M.P."/>
            <person name="Li W.J."/>
        </authorList>
    </citation>
    <scope>NUCLEOTIDE SEQUENCE [LARGE SCALE GENOMIC DNA]</scope>
    <source>
        <strain evidence="1 2">SYSU_K30003</strain>
    </source>
</reference>
<organism evidence="1 2">
    <name type="scientific">Paenibacillus antri</name>
    <dbReference type="NCBI Taxonomy" id="2582848"/>
    <lineage>
        <taxon>Bacteria</taxon>
        <taxon>Bacillati</taxon>
        <taxon>Bacillota</taxon>
        <taxon>Bacilli</taxon>
        <taxon>Bacillales</taxon>
        <taxon>Paenibacillaceae</taxon>
        <taxon>Paenibacillus</taxon>
    </lineage>
</organism>
<dbReference type="RefSeq" id="WP_138194941.1">
    <property type="nucleotide sequence ID" value="NZ_VCIW01000008.1"/>
</dbReference>
<evidence type="ECO:0000313" key="1">
    <source>
        <dbReference type="EMBL" id="TLS51715.1"/>
    </source>
</evidence>
<dbReference type="EMBL" id="VCIW01000008">
    <property type="protein sequence ID" value="TLS51715.1"/>
    <property type="molecule type" value="Genomic_DNA"/>
</dbReference>
<proteinExistence type="predicted"/>
<comment type="caution">
    <text evidence="1">The sequence shown here is derived from an EMBL/GenBank/DDBJ whole genome shotgun (WGS) entry which is preliminary data.</text>
</comment>
<sequence>MSLFHYIASNNPLPLGETGGRKSALDKSGRMPTKAFHFLSNESSYVHFPGDYPSSICEDEIEVYETIEDAAGIMIYDLHQGYDTIRKHFKQPYVYGIAPNWGSFHFNLEVKELFPEDYRASVKCVTVLFDLMKKIGDDQAVFELYSCWIGEETQERNPELDTFIRLSIFTLGDQFELKERQYISLVK</sequence>
<dbReference type="Proteomes" id="UP000309676">
    <property type="component" value="Unassembled WGS sequence"/>
</dbReference>
<keyword evidence="2" id="KW-1185">Reference proteome</keyword>